<feature type="transmembrane region" description="Helical" evidence="1">
    <location>
        <begin position="6"/>
        <end position="27"/>
    </location>
</feature>
<gene>
    <name evidence="2" type="ORF">MCOL2_14293</name>
</gene>
<name>W7DQF1_9LIST</name>
<dbReference type="AlphaFoldDB" id="W7DQF1"/>
<organism evidence="2 3">
    <name type="scientific">Listeria fleischmannii FSL S10-1203</name>
    <dbReference type="NCBI Taxonomy" id="1265822"/>
    <lineage>
        <taxon>Bacteria</taxon>
        <taxon>Bacillati</taxon>
        <taxon>Bacillota</taxon>
        <taxon>Bacilli</taxon>
        <taxon>Bacillales</taxon>
        <taxon>Listeriaceae</taxon>
        <taxon>Listeria</taxon>
    </lineage>
</organism>
<evidence type="ECO:0000313" key="3">
    <source>
        <dbReference type="Proteomes" id="UP000019241"/>
    </source>
</evidence>
<proteinExistence type="predicted"/>
<protein>
    <submittedName>
        <fullName evidence="2">Uncharacterized protein</fullName>
    </submittedName>
</protein>
<evidence type="ECO:0000313" key="2">
    <source>
        <dbReference type="EMBL" id="EUJ52259.1"/>
    </source>
</evidence>
<comment type="caution">
    <text evidence="2">The sequence shown here is derived from an EMBL/GenBank/DDBJ whole genome shotgun (WGS) entry which is preliminary data.</text>
</comment>
<accession>W7DQF1</accession>
<keyword evidence="1" id="KW-0812">Transmembrane</keyword>
<keyword evidence="1" id="KW-0472">Membrane</keyword>
<keyword evidence="1" id="KW-1133">Transmembrane helix</keyword>
<dbReference type="Proteomes" id="UP000019241">
    <property type="component" value="Unassembled WGS sequence"/>
</dbReference>
<dbReference type="EMBL" id="AODM01000049">
    <property type="protein sequence ID" value="EUJ52259.1"/>
    <property type="molecule type" value="Genomic_DNA"/>
</dbReference>
<evidence type="ECO:0000256" key="1">
    <source>
        <dbReference type="SAM" id="Phobius"/>
    </source>
</evidence>
<sequence length="64" mass="7716">MVTQELTIPMIIIFFALASSIYLLMIWRKARKIFFLKENIFRFSVYSLLYMFIASCFLSNPFYN</sequence>
<reference evidence="2 3" key="1">
    <citation type="submission" date="2012-12" db="EMBL/GenBank/DDBJ databases">
        <title>Novel taxa of Listeriaceae from agricultural environments in the United States.</title>
        <authorList>
            <person name="den Bakker H.C."/>
            <person name="Allred A."/>
            <person name="Warchocki S."/>
            <person name="Wright E.M."/>
            <person name="Burrell A."/>
            <person name="Nightingale K.K."/>
            <person name="Kephart D."/>
            <person name="Wiedmann M."/>
        </authorList>
    </citation>
    <scope>NUCLEOTIDE SEQUENCE [LARGE SCALE GENOMIC DNA]</scope>
    <source>
        <strain evidence="2 3">FSL S10-1203</strain>
    </source>
</reference>
<feature type="transmembrane region" description="Helical" evidence="1">
    <location>
        <begin position="39"/>
        <end position="63"/>
    </location>
</feature>